<dbReference type="Proteomes" id="UP000827889">
    <property type="component" value="Chromosome 2"/>
</dbReference>
<evidence type="ECO:0000313" key="4">
    <source>
        <dbReference type="RefSeq" id="XP_030528594.1"/>
    </source>
</evidence>
<name>A0A8B8P207_9MYRT</name>
<dbReference type="AlphaFoldDB" id="A0A8B8P207"/>
<keyword evidence="2" id="KW-0732">Signal</keyword>
<feature type="compositionally biased region" description="Pro residues" evidence="1">
    <location>
        <begin position="106"/>
        <end position="121"/>
    </location>
</feature>
<feature type="region of interest" description="Disordered" evidence="1">
    <location>
        <begin position="102"/>
        <end position="121"/>
    </location>
</feature>
<evidence type="ECO:0000313" key="3">
    <source>
        <dbReference type="Proteomes" id="UP000827889"/>
    </source>
</evidence>
<reference evidence="3" key="1">
    <citation type="submission" date="2025-05" db="UniProtKB">
        <authorList>
            <consortium name="RefSeq"/>
        </authorList>
    </citation>
    <scope>NUCLEOTIDE SEQUENCE [LARGE SCALE GENOMIC DNA]</scope>
</reference>
<evidence type="ECO:0000256" key="1">
    <source>
        <dbReference type="SAM" id="MobiDB-lite"/>
    </source>
</evidence>
<gene>
    <name evidence="4" type="primary">LOC115739576</name>
</gene>
<accession>A0A8B8P207</accession>
<feature type="region of interest" description="Disordered" evidence="1">
    <location>
        <begin position="58"/>
        <end position="97"/>
    </location>
</feature>
<sequence length="121" mass="12516">MKILAPLVVLCMVGATSVLLFGFSDAKTGSSATVTSDVASTHHVDTMVNTVAGRKFKGNGNSLNSELKFSEEGSVSLEDYRPVDPAPSSKASIKPGPIVHGAPFMPYIPKPSPPGPPQHGG</sequence>
<feature type="chain" id="PRO_5034137702" evidence="2">
    <location>
        <begin position="27"/>
        <end position="121"/>
    </location>
</feature>
<dbReference type="RefSeq" id="XP_030528594.1">
    <property type="nucleotide sequence ID" value="XM_030672734.2"/>
</dbReference>
<evidence type="ECO:0000256" key="2">
    <source>
        <dbReference type="SAM" id="SignalP"/>
    </source>
</evidence>
<proteinExistence type="predicted"/>
<dbReference type="KEGG" id="rarg:115739576"/>
<dbReference type="PANTHER" id="PTHR37249:SF3">
    <property type="entry name" value="OS03G0206201 PROTEIN"/>
    <property type="match status" value="1"/>
</dbReference>
<protein>
    <submittedName>
        <fullName evidence="4">Uncharacterized protein LOC115739576 isoform X1</fullName>
    </submittedName>
</protein>
<reference evidence="4" key="2">
    <citation type="submission" date="2025-08" db="UniProtKB">
        <authorList>
            <consortium name="RefSeq"/>
        </authorList>
    </citation>
    <scope>IDENTIFICATION</scope>
    <source>
        <tissue evidence="4">Leaf</tissue>
    </source>
</reference>
<keyword evidence="3" id="KW-1185">Reference proteome</keyword>
<organism evidence="3 4">
    <name type="scientific">Rhodamnia argentea</name>
    <dbReference type="NCBI Taxonomy" id="178133"/>
    <lineage>
        <taxon>Eukaryota</taxon>
        <taxon>Viridiplantae</taxon>
        <taxon>Streptophyta</taxon>
        <taxon>Embryophyta</taxon>
        <taxon>Tracheophyta</taxon>
        <taxon>Spermatophyta</taxon>
        <taxon>Magnoliopsida</taxon>
        <taxon>eudicotyledons</taxon>
        <taxon>Gunneridae</taxon>
        <taxon>Pentapetalae</taxon>
        <taxon>rosids</taxon>
        <taxon>malvids</taxon>
        <taxon>Myrtales</taxon>
        <taxon>Myrtaceae</taxon>
        <taxon>Myrtoideae</taxon>
        <taxon>Myrteae</taxon>
        <taxon>Australasian group</taxon>
        <taxon>Rhodamnia</taxon>
    </lineage>
</organism>
<dbReference type="PANTHER" id="PTHR37249">
    <property type="entry name" value="OS03G0206201 PROTEIN"/>
    <property type="match status" value="1"/>
</dbReference>
<feature type="signal peptide" evidence="2">
    <location>
        <begin position="1"/>
        <end position="26"/>
    </location>
</feature>
<dbReference type="GeneID" id="115739576"/>
<dbReference type="OrthoDB" id="1938519at2759"/>